<evidence type="ECO:0000313" key="3">
    <source>
        <dbReference type="Proteomes" id="UP001165393"/>
    </source>
</evidence>
<proteinExistence type="predicted"/>
<evidence type="ECO:0000313" key="2">
    <source>
        <dbReference type="EMBL" id="MCM2681039.1"/>
    </source>
</evidence>
<dbReference type="InterPro" id="IPR016181">
    <property type="entry name" value="Acyl_CoA_acyltransferase"/>
</dbReference>
<name>A0AA42B8J9_9GAMM</name>
<comment type="caution">
    <text evidence="2">The sequence shown here is derived from an EMBL/GenBank/DDBJ whole genome shotgun (WGS) entry which is preliminary data.</text>
</comment>
<dbReference type="SUPFAM" id="SSF55729">
    <property type="entry name" value="Acyl-CoA N-acyltransferases (Nat)"/>
    <property type="match status" value="1"/>
</dbReference>
<keyword evidence="3" id="KW-1185">Reference proteome</keyword>
<dbReference type="EMBL" id="JAMQGP010000008">
    <property type="protein sequence ID" value="MCM2681039.1"/>
    <property type="molecule type" value="Genomic_DNA"/>
</dbReference>
<dbReference type="PROSITE" id="PS51186">
    <property type="entry name" value="GNAT"/>
    <property type="match status" value="1"/>
</dbReference>
<dbReference type="Pfam" id="PF12568">
    <property type="entry name" value="PanZ"/>
    <property type="match status" value="1"/>
</dbReference>
<reference evidence="2 3" key="1">
    <citation type="journal article" date="2013" name="Antonie Van Leeuwenhoek">
        <title>Echinimonas agarilytica gen. nov., sp. nov., a new gammaproteobacterium isolated from the sea urchin Strongylocentrotus intermedius.</title>
        <authorList>
            <person name="Nedashkovskaya O.I."/>
            <person name="Stenkova A.M."/>
            <person name="Zhukova N.V."/>
            <person name="Van Trappen S."/>
            <person name="Lee J.S."/>
            <person name="Kim S.B."/>
        </authorList>
    </citation>
    <scope>NUCLEOTIDE SEQUENCE [LARGE SCALE GENOMIC DNA]</scope>
    <source>
        <strain evidence="2 3">KMM 6351</strain>
    </source>
</reference>
<protein>
    <submittedName>
        <fullName evidence="2">PanM family protein</fullName>
    </submittedName>
</protein>
<accession>A0AA42B8J9</accession>
<feature type="domain" description="N-acetyltransferase" evidence="1">
    <location>
        <begin position="6"/>
        <end position="134"/>
    </location>
</feature>
<dbReference type="InterPro" id="IPR000182">
    <property type="entry name" value="GNAT_dom"/>
</dbReference>
<dbReference type="GO" id="GO:0016747">
    <property type="term" value="F:acyltransferase activity, transferring groups other than amino-acyl groups"/>
    <property type="evidence" value="ECO:0007669"/>
    <property type="project" value="InterPro"/>
</dbReference>
<dbReference type="Proteomes" id="UP001165393">
    <property type="component" value="Unassembled WGS sequence"/>
</dbReference>
<sequence>MRLTISPLTQLTPEVFSDLNKLSFATDEATSLTWLEQALAQDSAQLWIATFNDKCIGLVLLEQDGQEYWLNYIEVREATRQRGVGTFLLQQALLQLPKGSVVKAECPETSSIAKFLKHMVWTQYNPGSWSFQLD</sequence>
<dbReference type="RefSeq" id="WP_251262513.1">
    <property type="nucleotide sequence ID" value="NZ_JAMQGP010000008.1"/>
</dbReference>
<dbReference type="Gene3D" id="3.40.630.30">
    <property type="match status" value="1"/>
</dbReference>
<dbReference type="InterPro" id="IPR040448">
    <property type="entry name" value="PanZ_GNAT"/>
</dbReference>
<dbReference type="AlphaFoldDB" id="A0AA42B8J9"/>
<evidence type="ECO:0000259" key="1">
    <source>
        <dbReference type="PROSITE" id="PS51186"/>
    </source>
</evidence>
<gene>
    <name evidence="2" type="ORF">NAF29_15395</name>
</gene>
<organism evidence="2 3">
    <name type="scientific">Echinimonas agarilytica</name>
    <dbReference type="NCBI Taxonomy" id="1215918"/>
    <lineage>
        <taxon>Bacteria</taxon>
        <taxon>Pseudomonadati</taxon>
        <taxon>Pseudomonadota</taxon>
        <taxon>Gammaproteobacteria</taxon>
        <taxon>Alteromonadales</taxon>
        <taxon>Echinimonadaceae</taxon>
        <taxon>Echinimonas</taxon>
    </lineage>
</organism>